<dbReference type="SUPFAM" id="SSF52540">
    <property type="entry name" value="P-loop containing nucleoside triphosphate hydrolases"/>
    <property type="match status" value="2"/>
</dbReference>
<dbReference type="PROSITE" id="PS50893">
    <property type="entry name" value="ABC_TRANSPORTER_2"/>
    <property type="match status" value="2"/>
</dbReference>
<dbReference type="InterPro" id="IPR027417">
    <property type="entry name" value="P-loop_NTPase"/>
</dbReference>
<keyword evidence="2" id="KW-0677">Repeat</keyword>
<dbReference type="EMBL" id="CP142149">
    <property type="protein sequence ID" value="WSE33534.1"/>
    <property type="molecule type" value="Genomic_DNA"/>
</dbReference>
<name>A0ABZ1IHC8_9PSEU</name>
<keyword evidence="4 6" id="KW-0067">ATP-binding</keyword>
<dbReference type="RefSeq" id="WP_326836332.1">
    <property type="nucleotide sequence ID" value="NZ_CP142149.1"/>
</dbReference>
<evidence type="ECO:0000313" key="7">
    <source>
        <dbReference type="Proteomes" id="UP001330812"/>
    </source>
</evidence>
<dbReference type="InterPro" id="IPR003439">
    <property type="entry name" value="ABC_transporter-like_ATP-bd"/>
</dbReference>
<sequence length="484" mass="50713">MTEPEVLLRAENVSKWFGATHALRAVSTEVRAGEIHALVGANGSGKSTLVKALCGAITPDEGSITRPGVAALGAVHQNLGLFDEATVRENVCGVLEHRVLSTARENAVVTAILDRLGVSIAPDTPVGALPIDQQAFVAVARALARMGDAPAAVLVVDEVTSVLRGTAARRFADVLVRLRSRGIGILLVSHDIDEVLELADRVTVIVDGAVRTVRAARDLDRRALIETMTGSEVAQPTVRAAVPERRAGEPVLRIAGLGGDFVHGFDLDVHAGEIVGIVGVPGSGYADLPALIAGATGGHRSGRVVLAGRPVTSPSGFAEAGGRMIPADRNRTALVGSGSVLENFMLGHRGGPGRWAIRPDRERTLVDRALAAFGVKCEGPDAGITSLSGGNQQKLILARCLQAAPRVLVVHEATQGVDIKARAELLRHLHFAAAERALAVVYVCGDLTETWDNVHRVVAVRRGTKVADVATATASKDALHQLLY</sequence>
<dbReference type="InterPro" id="IPR017871">
    <property type="entry name" value="ABC_transporter-like_CS"/>
</dbReference>
<keyword evidence="3" id="KW-0547">Nucleotide-binding</keyword>
<dbReference type="SMART" id="SM00382">
    <property type="entry name" value="AAA"/>
    <property type="match status" value="2"/>
</dbReference>
<keyword evidence="7" id="KW-1185">Reference proteome</keyword>
<organism evidence="6 7">
    <name type="scientific">Amycolatopsis rhabdoformis</name>
    <dbReference type="NCBI Taxonomy" id="1448059"/>
    <lineage>
        <taxon>Bacteria</taxon>
        <taxon>Bacillati</taxon>
        <taxon>Actinomycetota</taxon>
        <taxon>Actinomycetes</taxon>
        <taxon>Pseudonocardiales</taxon>
        <taxon>Pseudonocardiaceae</taxon>
        <taxon>Amycolatopsis</taxon>
    </lineage>
</organism>
<dbReference type="InterPro" id="IPR003593">
    <property type="entry name" value="AAA+_ATPase"/>
</dbReference>
<proteinExistence type="predicted"/>
<protein>
    <submittedName>
        <fullName evidence="6">Sugar ABC transporter ATP-binding protein</fullName>
    </submittedName>
</protein>
<dbReference type="PANTHER" id="PTHR43790">
    <property type="entry name" value="CARBOHYDRATE TRANSPORT ATP-BINDING PROTEIN MG119-RELATED"/>
    <property type="match status" value="1"/>
</dbReference>
<dbReference type="InterPro" id="IPR050107">
    <property type="entry name" value="ABC_carbohydrate_import_ATPase"/>
</dbReference>
<feature type="domain" description="ABC transporter" evidence="5">
    <location>
        <begin position="8"/>
        <end position="232"/>
    </location>
</feature>
<dbReference type="PANTHER" id="PTHR43790:SF9">
    <property type="entry name" value="GALACTOFURANOSE TRANSPORTER ATP-BINDING PROTEIN YTFR"/>
    <property type="match status" value="1"/>
</dbReference>
<dbReference type="GO" id="GO:0005524">
    <property type="term" value="F:ATP binding"/>
    <property type="evidence" value="ECO:0007669"/>
    <property type="project" value="UniProtKB-KW"/>
</dbReference>
<evidence type="ECO:0000259" key="5">
    <source>
        <dbReference type="PROSITE" id="PS50893"/>
    </source>
</evidence>
<accession>A0ABZ1IHC8</accession>
<evidence type="ECO:0000256" key="4">
    <source>
        <dbReference type="ARBA" id="ARBA00022840"/>
    </source>
</evidence>
<dbReference type="Proteomes" id="UP001330812">
    <property type="component" value="Chromosome"/>
</dbReference>
<evidence type="ECO:0000256" key="1">
    <source>
        <dbReference type="ARBA" id="ARBA00022448"/>
    </source>
</evidence>
<feature type="domain" description="ABC transporter" evidence="5">
    <location>
        <begin position="246"/>
        <end position="482"/>
    </location>
</feature>
<evidence type="ECO:0000256" key="2">
    <source>
        <dbReference type="ARBA" id="ARBA00022737"/>
    </source>
</evidence>
<evidence type="ECO:0000256" key="3">
    <source>
        <dbReference type="ARBA" id="ARBA00022741"/>
    </source>
</evidence>
<dbReference type="PROSITE" id="PS00211">
    <property type="entry name" value="ABC_TRANSPORTER_1"/>
    <property type="match status" value="1"/>
</dbReference>
<dbReference type="Pfam" id="PF00005">
    <property type="entry name" value="ABC_tran"/>
    <property type="match status" value="2"/>
</dbReference>
<keyword evidence="1" id="KW-0813">Transport</keyword>
<dbReference type="Gene3D" id="3.40.50.300">
    <property type="entry name" value="P-loop containing nucleotide triphosphate hydrolases"/>
    <property type="match status" value="2"/>
</dbReference>
<reference evidence="6 7" key="1">
    <citation type="journal article" date="2015" name="Int. J. Syst. Evol. Microbiol.">
        <title>Amycolatopsis rhabdoformis sp. nov., an actinomycete isolated from a tropical forest soil.</title>
        <authorList>
            <person name="Souza W.R."/>
            <person name="Silva R.E."/>
            <person name="Goodfellow M."/>
            <person name="Busarakam K."/>
            <person name="Figueiro F.S."/>
            <person name="Ferreira D."/>
            <person name="Rodrigues-Filho E."/>
            <person name="Moraes L.A.B."/>
            <person name="Zucchi T.D."/>
        </authorList>
    </citation>
    <scope>NUCLEOTIDE SEQUENCE [LARGE SCALE GENOMIC DNA]</scope>
    <source>
        <strain evidence="6 7">NCIMB 14900</strain>
    </source>
</reference>
<evidence type="ECO:0000313" key="6">
    <source>
        <dbReference type="EMBL" id="WSE33534.1"/>
    </source>
</evidence>
<gene>
    <name evidence="6" type="ORF">VSH64_15705</name>
</gene>